<dbReference type="PANTHER" id="PTHR37023">
    <property type="entry name" value="TRANSPOSASE"/>
    <property type="match status" value="1"/>
</dbReference>
<dbReference type="PANTHER" id="PTHR37023:SF1">
    <property type="entry name" value="ISSOD25 TRANSPOSASE TNPA_ISSOD25"/>
    <property type="match status" value="1"/>
</dbReference>
<organism evidence="2 3">
    <name type="scientific">Candidatus Magnetoglobus multicellularis str. Araruama</name>
    <dbReference type="NCBI Taxonomy" id="890399"/>
    <lineage>
        <taxon>Bacteria</taxon>
        <taxon>Pseudomonadati</taxon>
        <taxon>Thermodesulfobacteriota</taxon>
        <taxon>Desulfobacteria</taxon>
        <taxon>Desulfobacterales</taxon>
        <taxon>Desulfobacteraceae</taxon>
        <taxon>Candidatus Magnetoglobus</taxon>
    </lineage>
</organism>
<accession>A0A1V1NSN8</accession>
<gene>
    <name evidence="2" type="ORF">OMM_14026</name>
</gene>
<evidence type="ECO:0000313" key="2">
    <source>
        <dbReference type="EMBL" id="ETR65581.1"/>
    </source>
</evidence>
<evidence type="ECO:0000259" key="1">
    <source>
        <dbReference type="Pfam" id="PF14319"/>
    </source>
</evidence>
<dbReference type="Proteomes" id="UP000189670">
    <property type="component" value="Unassembled WGS sequence"/>
</dbReference>
<protein>
    <recommendedName>
        <fullName evidence="1">Transposase zinc-binding domain-containing protein</fullName>
    </recommendedName>
</protein>
<comment type="caution">
    <text evidence="2">The sequence shown here is derived from an EMBL/GenBank/DDBJ whole genome shotgun (WGS) entry which is preliminary data.</text>
</comment>
<dbReference type="InterPro" id="IPR026889">
    <property type="entry name" value="Zn_Tnp"/>
</dbReference>
<feature type="domain" description="Transposase zinc-binding" evidence="1">
    <location>
        <begin position="51"/>
        <end position="120"/>
    </location>
</feature>
<reference evidence="3" key="1">
    <citation type="submission" date="2012-11" db="EMBL/GenBank/DDBJ databases">
        <authorList>
            <person name="Lucero-Rivera Y.E."/>
            <person name="Tovar-Ramirez D."/>
        </authorList>
    </citation>
    <scope>NUCLEOTIDE SEQUENCE [LARGE SCALE GENOMIC DNA]</scope>
    <source>
        <strain evidence="3">Araruama</strain>
    </source>
</reference>
<sequence>MKGGDLIIGLPNLSEKLSELFLPLPTKPSPKRTIKSILKSFFEKSNSSIFYSFFDKVLNCMTGYLGFHANVCDNCAKTNVLPNPCSHPLYPDCQKKYSESWIKRRTLELLPIDHYYHLVFPLPDSLSIFAMYNKKLIFDTLFHAVSVAMKKVPDEKKLKSLLSQFFKHGLPVYGLIHIFMFVSQELGF</sequence>
<dbReference type="AlphaFoldDB" id="A0A1V1NSN8"/>
<name>A0A1V1NSN8_9BACT</name>
<dbReference type="Pfam" id="PF14319">
    <property type="entry name" value="Zn_Tnp_IS91"/>
    <property type="match status" value="1"/>
</dbReference>
<dbReference type="EMBL" id="ATBP01002686">
    <property type="protein sequence ID" value="ETR65581.1"/>
    <property type="molecule type" value="Genomic_DNA"/>
</dbReference>
<proteinExistence type="predicted"/>
<evidence type="ECO:0000313" key="3">
    <source>
        <dbReference type="Proteomes" id="UP000189670"/>
    </source>
</evidence>